<dbReference type="EMBL" id="JYBP01000003">
    <property type="protein sequence ID" value="KJE26064.1"/>
    <property type="molecule type" value="Genomic_DNA"/>
</dbReference>
<dbReference type="PANTHER" id="PTHR37461">
    <property type="entry name" value="ANTI-SIGMA-K FACTOR RSKA"/>
    <property type="match status" value="1"/>
</dbReference>
<keyword evidence="3" id="KW-1003">Cell membrane</keyword>
<dbReference type="InterPro" id="IPR051474">
    <property type="entry name" value="Anti-sigma-K/W_factor"/>
</dbReference>
<dbReference type="Proteomes" id="UP000032522">
    <property type="component" value="Unassembled WGS sequence"/>
</dbReference>
<evidence type="ECO:0000313" key="12">
    <source>
        <dbReference type="Proteomes" id="UP000032522"/>
    </source>
</evidence>
<dbReference type="AlphaFoldDB" id="A0A0D8BPX9"/>
<protein>
    <recommendedName>
        <fullName evidence="8">Regulator of SigK</fullName>
    </recommendedName>
    <alternativeName>
        <fullName evidence="7">Sigma-K anti-sigma factor RskA</fullName>
    </alternativeName>
</protein>
<feature type="domain" description="Anti-sigma K factor RskA C-terminal" evidence="10">
    <location>
        <begin position="96"/>
        <end position="243"/>
    </location>
</feature>
<dbReference type="PATRIC" id="fig|1462.6.peg.2668"/>
<accession>A0A0D8BPX9</accession>
<dbReference type="InterPro" id="IPR018764">
    <property type="entry name" value="RskA_C"/>
</dbReference>
<dbReference type="PANTHER" id="PTHR37461:SF1">
    <property type="entry name" value="ANTI-SIGMA-K FACTOR RSKA"/>
    <property type="match status" value="1"/>
</dbReference>
<evidence type="ECO:0000256" key="8">
    <source>
        <dbReference type="ARBA" id="ARBA00030803"/>
    </source>
</evidence>
<dbReference type="GO" id="GO:0005886">
    <property type="term" value="C:plasma membrane"/>
    <property type="evidence" value="ECO:0007669"/>
    <property type="project" value="UniProtKB-SubCell"/>
</dbReference>
<keyword evidence="4 9" id="KW-0812">Transmembrane</keyword>
<organism evidence="11 12">
    <name type="scientific">Geobacillus kaustophilus</name>
    <dbReference type="NCBI Taxonomy" id="1462"/>
    <lineage>
        <taxon>Bacteria</taxon>
        <taxon>Bacillati</taxon>
        <taxon>Bacillota</taxon>
        <taxon>Bacilli</taxon>
        <taxon>Bacillales</taxon>
        <taxon>Anoxybacillaceae</taxon>
        <taxon>Geobacillus</taxon>
        <taxon>Geobacillus thermoleovorans group</taxon>
    </lineage>
</organism>
<evidence type="ECO:0000256" key="3">
    <source>
        <dbReference type="ARBA" id="ARBA00022475"/>
    </source>
</evidence>
<keyword evidence="5 9" id="KW-1133">Transmembrane helix</keyword>
<comment type="caution">
    <text evidence="11">The sequence shown here is derived from an EMBL/GenBank/DDBJ whole genome shotgun (WGS) entry which is preliminary data.</text>
</comment>
<evidence type="ECO:0000256" key="4">
    <source>
        <dbReference type="ARBA" id="ARBA00022692"/>
    </source>
</evidence>
<dbReference type="InterPro" id="IPR041916">
    <property type="entry name" value="Anti_sigma_zinc_sf"/>
</dbReference>
<dbReference type="RefSeq" id="WP_044732098.1">
    <property type="nucleotide sequence ID" value="NZ_JYBP01000003.1"/>
</dbReference>
<dbReference type="Gene3D" id="1.10.10.1320">
    <property type="entry name" value="Anti-sigma factor, zinc-finger domain"/>
    <property type="match status" value="1"/>
</dbReference>
<dbReference type="Pfam" id="PF10099">
    <property type="entry name" value="RskA_C"/>
    <property type="match status" value="1"/>
</dbReference>
<evidence type="ECO:0000259" key="10">
    <source>
        <dbReference type="Pfam" id="PF10099"/>
    </source>
</evidence>
<sequence>MKNSMKHSHIPEMKIVDWLLGVLPEQEKEDVSNHLKQCRECQRLLEAWKSIGLKAEAQYEAPPLSHQERIWAQAEAQKQTKRMRRGLRIAGGLISAALAVSLFALRLSVSDGGRDASHDRPSEAYRYQIIEQNHDIPIEQIIHNPETKQIPIEPSALFQQMDGTIWLNDDTKEMLMEIEGLPPFATRDYQLWIIYTNNEVKGELLTIRHGAARVLITGEDVKQFKQIKASLEPKGGSAAPTGPETFIVDLDHE</sequence>
<evidence type="ECO:0000256" key="5">
    <source>
        <dbReference type="ARBA" id="ARBA00022989"/>
    </source>
</evidence>
<comment type="subcellular location">
    <subcellularLocation>
        <location evidence="2">Cell membrane</location>
    </subcellularLocation>
    <subcellularLocation>
        <location evidence="1">Membrane</location>
        <topology evidence="1">Single-pass membrane protein</topology>
    </subcellularLocation>
</comment>
<evidence type="ECO:0000256" key="2">
    <source>
        <dbReference type="ARBA" id="ARBA00004236"/>
    </source>
</evidence>
<evidence type="ECO:0000256" key="1">
    <source>
        <dbReference type="ARBA" id="ARBA00004167"/>
    </source>
</evidence>
<dbReference type="GO" id="GO:0016989">
    <property type="term" value="F:sigma factor antagonist activity"/>
    <property type="evidence" value="ECO:0007669"/>
    <property type="project" value="TreeGrafter"/>
</dbReference>
<gene>
    <name evidence="11" type="ORF">LG52_2387</name>
</gene>
<evidence type="ECO:0000313" key="11">
    <source>
        <dbReference type="EMBL" id="KJE26064.1"/>
    </source>
</evidence>
<evidence type="ECO:0000256" key="7">
    <source>
        <dbReference type="ARBA" id="ARBA00029829"/>
    </source>
</evidence>
<reference evidence="11 12" key="1">
    <citation type="submission" date="2015-01" db="EMBL/GenBank/DDBJ databases">
        <authorList>
            <person name="Filippidou S."/>
            <person name="Jeanneret N."/>
            <person name="Russel-Delif L."/>
            <person name="Junier T."/>
            <person name="Wunderlin T."/>
            <person name="Molina V."/>
            <person name="Johnson S.L."/>
            <person name="Davenport K.W."/>
            <person name="Chain P.S."/>
            <person name="Dorador C."/>
            <person name="Junier P."/>
        </authorList>
    </citation>
    <scope>NUCLEOTIDE SEQUENCE [LARGE SCALE GENOMIC DNA]</scope>
    <source>
        <strain evidence="11 12">Et7/4</strain>
    </source>
</reference>
<proteinExistence type="predicted"/>
<keyword evidence="6 9" id="KW-0472">Membrane</keyword>
<dbReference type="GO" id="GO:0006417">
    <property type="term" value="P:regulation of translation"/>
    <property type="evidence" value="ECO:0007669"/>
    <property type="project" value="TreeGrafter"/>
</dbReference>
<feature type="transmembrane region" description="Helical" evidence="9">
    <location>
        <begin position="87"/>
        <end position="105"/>
    </location>
</feature>
<name>A0A0D8BPX9_GEOKU</name>
<evidence type="ECO:0000256" key="9">
    <source>
        <dbReference type="SAM" id="Phobius"/>
    </source>
</evidence>
<evidence type="ECO:0000256" key="6">
    <source>
        <dbReference type="ARBA" id="ARBA00023136"/>
    </source>
</evidence>